<dbReference type="WBParaSite" id="JU765_v2.g7023.t1">
    <property type="protein sequence ID" value="JU765_v2.g7023.t1"/>
    <property type="gene ID" value="JU765_v2.g7023"/>
</dbReference>
<proteinExistence type="predicted"/>
<evidence type="ECO:0000313" key="1">
    <source>
        <dbReference type="Proteomes" id="UP000887576"/>
    </source>
</evidence>
<evidence type="ECO:0000313" key="2">
    <source>
        <dbReference type="WBParaSite" id="JU765_v2.g7023.t1"/>
    </source>
</evidence>
<protein>
    <submittedName>
        <fullName evidence="2">OTU domain-containing protein</fullName>
    </submittedName>
</protein>
<reference evidence="2" key="1">
    <citation type="submission" date="2022-11" db="UniProtKB">
        <authorList>
            <consortium name="WormBaseParasite"/>
        </authorList>
    </citation>
    <scope>IDENTIFICATION</scope>
</reference>
<accession>A0AC34RI09</accession>
<sequence length="297" mass="33343">MSERSESPTNSDGEETPLAVLKRKQNKERKELQTKITGMKRAVPSSDKKRKKEVTSQIEKLEEDLKKKHDAEIADLEKNFGAVTVEDPVDDRASEAQKAKEEAIKKKMAKNQKKHDKKLAEAKRRAELAEEEEALGKVSKGHLETVSILETLSDRKLAIVDIAPDGDCLFNALAHQLSINGIDLTGENIRTQVADYIREHSNDFLPFLTDDNGEKLTKSGFKEYCAMIQAPSHLGGIWGGAPELRATSQIFKKKIEIIQPDNQLTVFGEDFKGKPLVITYHRFAYNLGEHYNSTVDV</sequence>
<dbReference type="Proteomes" id="UP000887576">
    <property type="component" value="Unplaced"/>
</dbReference>
<name>A0AC34RI09_9BILA</name>
<organism evidence="1 2">
    <name type="scientific">Panagrolaimus sp. JU765</name>
    <dbReference type="NCBI Taxonomy" id="591449"/>
    <lineage>
        <taxon>Eukaryota</taxon>
        <taxon>Metazoa</taxon>
        <taxon>Ecdysozoa</taxon>
        <taxon>Nematoda</taxon>
        <taxon>Chromadorea</taxon>
        <taxon>Rhabditida</taxon>
        <taxon>Tylenchina</taxon>
        <taxon>Panagrolaimomorpha</taxon>
        <taxon>Panagrolaimoidea</taxon>
        <taxon>Panagrolaimidae</taxon>
        <taxon>Panagrolaimus</taxon>
    </lineage>
</organism>